<evidence type="ECO:0000259" key="8">
    <source>
        <dbReference type="PROSITE" id="PS50923"/>
    </source>
</evidence>
<dbReference type="SMART" id="SM00032">
    <property type="entry name" value="CCP"/>
    <property type="match status" value="3"/>
</dbReference>
<feature type="compositionally biased region" description="Polar residues" evidence="5">
    <location>
        <begin position="853"/>
        <end position="868"/>
    </location>
</feature>
<evidence type="ECO:0000313" key="10">
    <source>
        <dbReference type="RefSeq" id="XP_036355192.1"/>
    </source>
</evidence>
<feature type="region of interest" description="Disordered" evidence="5">
    <location>
        <begin position="978"/>
        <end position="1012"/>
    </location>
</feature>
<dbReference type="SUPFAM" id="SSF57535">
    <property type="entry name" value="Complement control module/SCR domain"/>
    <property type="match status" value="3"/>
</dbReference>
<feature type="region of interest" description="Disordered" evidence="5">
    <location>
        <begin position="798"/>
        <end position="875"/>
    </location>
</feature>
<dbReference type="InterPro" id="IPR051277">
    <property type="entry name" value="SEZ6_CSMD_C4BPB_Regulators"/>
</dbReference>
<keyword evidence="4" id="KW-0768">Sushi</keyword>
<gene>
    <name evidence="10" type="primary">LOC115229661</name>
</gene>
<dbReference type="PANTHER" id="PTHR45656">
    <property type="entry name" value="PROTEIN CBR-CLEC-78"/>
    <property type="match status" value="1"/>
</dbReference>
<keyword evidence="6" id="KW-1133">Transmembrane helix</keyword>
<protein>
    <submittedName>
        <fullName evidence="10">Serine-rich adhesin for platelets-like</fullName>
    </submittedName>
</protein>
<feature type="compositionally biased region" description="Low complexity" evidence="5">
    <location>
        <begin position="798"/>
        <end position="852"/>
    </location>
</feature>
<feature type="compositionally biased region" description="Polar residues" evidence="5">
    <location>
        <begin position="991"/>
        <end position="1005"/>
    </location>
</feature>
<feature type="transmembrane region" description="Helical" evidence="6">
    <location>
        <begin position="900"/>
        <end position="925"/>
    </location>
</feature>
<reference evidence="10" key="1">
    <citation type="submission" date="2025-08" db="UniProtKB">
        <authorList>
            <consortium name="RefSeq"/>
        </authorList>
    </citation>
    <scope>IDENTIFICATION</scope>
</reference>
<dbReference type="CDD" id="cd00033">
    <property type="entry name" value="CCP"/>
    <property type="match status" value="2"/>
</dbReference>
<dbReference type="Gene3D" id="2.10.70.10">
    <property type="entry name" value="Complement Module, domain 1"/>
    <property type="match status" value="2"/>
</dbReference>
<feature type="signal peptide" evidence="7">
    <location>
        <begin position="1"/>
        <end position="24"/>
    </location>
</feature>
<evidence type="ECO:0000256" key="3">
    <source>
        <dbReference type="ARBA" id="ARBA00023157"/>
    </source>
</evidence>
<dbReference type="Pfam" id="PF00084">
    <property type="entry name" value="Sushi"/>
    <property type="match status" value="2"/>
</dbReference>
<name>A0A7E6EK29_9MOLL</name>
<evidence type="ECO:0000256" key="6">
    <source>
        <dbReference type="SAM" id="Phobius"/>
    </source>
</evidence>
<feature type="domain" description="Sushi" evidence="8">
    <location>
        <begin position="547"/>
        <end position="608"/>
    </location>
</feature>
<dbReference type="KEGG" id="osn:115229661"/>
<sequence>MEFLSSTSFIKWLIIGSILTLSGASYRVCDEENVHLGISDITKQINGSSPSACVWKVSAREEFGLKISVVLSDETFNNHSFSHTDGAVSVLIYDENPLNSFDSRLINRIDLNETDVTKSFLTNRSEIWMKVIHTNNSLDDISRHSLSIIYQAFSANQCRLPVNFTIGSASNETFFLGSVLNVTCDKDFPSMEPLVSAVVCLKNGDGIAVWNDSFAGCYLETSSNINDNTLLTNSSDSQPHPPVTNATETKTSSAENSNSSYLTCSQIFTDFSANISFNIYRYNTSICNFTIDVSEASSLEVTFYENDLISFVEISGHFLKESFNLTIDDIPRILELKTNKVSIIYHISNENNNTNNNDTSMFLSYLSKKKAKMCDPVDPPKHGYMTLTDNSPGSEVIFFCPAHHTLIGDSKTRCEQSENGTFHWTHPTPLCRCGNSLNVTNWSFSTVELNNLTVIGGTNCSWELTNDEENLYEIFIEFNDVSYKSLSLTIQDLNQTWEYSFDHSHSSGSYNFTTLSHIVNIYIDISANFLTQSGDLELTLRSIEPRRTCVIPSVNDGTVSVDTLTEGSIIDFSCNPGYTIIGESKALCVWNNVSGSLEWSSAIPSCVLYTCSEDNKTRNSTSGIIISPKSLNGTISQYQNCTWIINNSIPGTYTNLTLLYYHFPVDPVRPVFLRFVEVSSNGSEILLKDFHNNSLESETFISNSEQTKVYYRGPVLPAVAYKGFEVVYWMQETSESDTKPDEEISNTTLATNTTIDASATIATTNTTTNATTDIIDITTDATIDTTTTTTTTTTTVTTTATTSAPTPTPTPTTTTTTITTSTTVTPTTNNTTAIATNDTIPTWPSYPTSSTTGKPTDSGSSQRRQPITPTDKVPGKIDVYVGNDTLAGTKPPVPAPKVDVGAIVIGVTLPVLILMGIGIAVYIWYRKKYPVRMILGKEFQNFTNPLYVKSTNSVEINITSHTPASLVVKDPNPSIVPGQDNLAFDDETDSSKTTSVGEISGNSPQENKDSTDVTVLSKDDADDKSIEEVDFNPETNTNSISNDDNSDIEIVSKESSTTSEPALISISDDHEQNMEVVPENGSLDPNIVLVSLSDDEIETMDEVEVVDSNPVLNLDNLLVSFTDEPSNQ</sequence>
<dbReference type="Proteomes" id="UP000515154">
    <property type="component" value="Unplaced"/>
</dbReference>
<keyword evidence="3" id="KW-1015">Disulfide bond</keyword>
<dbReference type="PROSITE" id="PS50923">
    <property type="entry name" value="SUSHI"/>
    <property type="match status" value="1"/>
</dbReference>
<keyword evidence="9" id="KW-1185">Reference proteome</keyword>
<evidence type="ECO:0000256" key="5">
    <source>
        <dbReference type="SAM" id="MobiDB-lite"/>
    </source>
</evidence>
<organism evidence="9 10">
    <name type="scientific">Octopus sinensis</name>
    <name type="common">East Asian common octopus</name>
    <dbReference type="NCBI Taxonomy" id="2607531"/>
    <lineage>
        <taxon>Eukaryota</taxon>
        <taxon>Metazoa</taxon>
        <taxon>Spiralia</taxon>
        <taxon>Lophotrochozoa</taxon>
        <taxon>Mollusca</taxon>
        <taxon>Cephalopoda</taxon>
        <taxon>Coleoidea</taxon>
        <taxon>Octopodiformes</taxon>
        <taxon>Octopoda</taxon>
        <taxon>Incirrata</taxon>
        <taxon>Octopodidae</taxon>
        <taxon>Octopus</taxon>
    </lineage>
</organism>
<dbReference type="InterPro" id="IPR000436">
    <property type="entry name" value="Sushi_SCR_CCP_dom"/>
</dbReference>
<evidence type="ECO:0000256" key="4">
    <source>
        <dbReference type="PROSITE-ProRule" id="PRU00302"/>
    </source>
</evidence>
<evidence type="ECO:0000256" key="2">
    <source>
        <dbReference type="ARBA" id="ARBA00022737"/>
    </source>
</evidence>
<evidence type="ECO:0000256" key="1">
    <source>
        <dbReference type="ARBA" id="ARBA00022729"/>
    </source>
</evidence>
<feature type="region of interest" description="Disordered" evidence="5">
    <location>
        <begin position="230"/>
        <end position="257"/>
    </location>
</feature>
<keyword evidence="6" id="KW-0472">Membrane</keyword>
<dbReference type="InterPro" id="IPR035914">
    <property type="entry name" value="Sperma_CUB_dom_sf"/>
</dbReference>
<feature type="chain" id="PRO_5028803690" evidence="7">
    <location>
        <begin position="25"/>
        <end position="1128"/>
    </location>
</feature>
<dbReference type="SUPFAM" id="SSF49854">
    <property type="entry name" value="Spermadhesin, CUB domain"/>
    <property type="match status" value="1"/>
</dbReference>
<keyword evidence="1 7" id="KW-0732">Signal</keyword>
<dbReference type="AlphaFoldDB" id="A0A7E6EK29"/>
<proteinExistence type="predicted"/>
<keyword evidence="6" id="KW-0812">Transmembrane</keyword>
<dbReference type="RefSeq" id="XP_036355192.1">
    <property type="nucleotide sequence ID" value="XM_036499299.1"/>
</dbReference>
<keyword evidence="2" id="KW-0677">Repeat</keyword>
<comment type="caution">
    <text evidence="4">Lacks conserved residue(s) required for the propagation of feature annotation.</text>
</comment>
<dbReference type="InterPro" id="IPR035976">
    <property type="entry name" value="Sushi/SCR/CCP_sf"/>
</dbReference>
<evidence type="ECO:0000313" key="9">
    <source>
        <dbReference type="Proteomes" id="UP000515154"/>
    </source>
</evidence>
<dbReference type="PANTHER" id="PTHR45656:SF4">
    <property type="entry name" value="PROTEIN CBR-CLEC-78"/>
    <property type="match status" value="1"/>
</dbReference>
<accession>A0A7E6EK29</accession>
<evidence type="ECO:0000256" key="7">
    <source>
        <dbReference type="SAM" id="SignalP"/>
    </source>
</evidence>